<keyword evidence="3" id="KW-1185">Reference proteome</keyword>
<dbReference type="RefSeq" id="WP_155432149.1">
    <property type="nucleotide sequence ID" value="NZ_WNJO01000012.1"/>
</dbReference>
<comment type="caution">
    <text evidence="2">The sequence shown here is derived from an EMBL/GenBank/DDBJ whole genome shotgun (WGS) entry which is preliminary data.</text>
</comment>
<gene>
    <name evidence="2" type="ORF">GM612_09525</name>
</gene>
<dbReference type="GO" id="GO:0030655">
    <property type="term" value="P:beta-lactam antibiotic catabolic process"/>
    <property type="evidence" value="ECO:0007669"/>
    <property type="project" value="InterPro"/>
</dbReference>
<dbReference type="Gene3D" id="3.40.710.10">
    <property type="entry name" value="DD-peptidase/beta-lactamase superfamily"/>
    <property type="match status" value="1"/>
</dbReference>
<dbReference type="GO" id="GO:0046677">
    <property type="term" value="P:response to antibiotic"/>
    <property type="evidence" value="ECO:0007669"/>
    <property type="project" value="InterPro"/>
</dbReference>
<dbReference type="InterPro" id="IPR045155">
    <property type="entry name" value="Beta-lactam_cat"/>
</dbReference>
<evidence type="ECO:0000313" key="2">
    <source>
        <dbReference type="EMBL" id="MTV82884.1"/>
    </source>
</evidence>
<dbReference type="GO" id="GO:0008800">
    <property type="term" value="F:beta-lactamase activity"/>
    <property type="evidence" value="ECO:0007669"/>
    <property type="project" value="InterPro"/>
</dbReference>
<sequence>MNLETALKQLIEPYKQYASISLYHANHFEFSFRDQEQLPAASLIKLAILGTQMSQQPDLSDPVDVSKTAPVGGAGVLQLLSSSRYSLGDILGLMIADSDNFAANVMIDRLSMNGINSWLDHQEYLHTHLGRYLMDSSAQKTGHENLISAADALRLFRDLLAYFPQIEPWFINQQFRYKLPVSFDETSTAVTVMNKTGEGPMIDHDVARFQKGNDWYDIAVLTNGIPDRIDALNLLGKIGRVIYRSL</sequence>
<name>A0A7X2XWG5_9LACO</name>
<dbReference type="InterPro" id="IPR012338">
    <property type="entry name" value="Beta-lactam/transpept-like"/>
</dbReference>
<dbReference type="AlphaFoldDB" id="A0A7X2XWG5"/>
<feature type="domain" description="Beta-lactamase class A catalytic" evidence="1">
    <location>
        <begin position="27"/>
        <end position="222"/>
    </location>
</feature>
<protein>
    <submittedName>
        <fullName evidence="2">Serine hydrolase</fullName>
    </submittedName>
</protein>
<accession>A0A7X2XWG5</accession>
<dbReference type="SUPFAM" id="SSF56601">
    <property type="entry name" value="beta-lactamase/transpeptidase-like"/>
    <property type="match status" value="1"/>
</dbReference>
<evidence type="ECO:0000313" key="3">
    <source>
        <dbReference type="Proteomes" id="UP000466388"/>
    </source>
</evidence>
<reference evidence="2 3" key="1">
    <citation type="submission" date="2019-11" db="EMBL/GenBank/DDBJ databases">
        <title>Lactobacillus sp. nov. CRM56-3, isolated from fermented tea leaves.</title>
        <authorList>
            <person name="Phuengjayaem S."/>
            <person name="Tanasupawat S."/>
        </authorList>
    </citation>
    <scope>NUCLEOTIDE SEQUENCE [LARGE SCALE GENOMIC DNA]</scope>
    <source>
        <strain evidence="2 3">CRM56-3</strain>
    </source>
</reference>
<dbReference type="PANTHER" id="PTHR35333:SF3">
    <property type="entry name" value="BETA-LACTAMASE-TYPE TRANSPEPTIDASE FOLD CONTAINING PROTEIN"/>
    <property type="match status" value="1"/>
</dbReference>
<dbReference type="Pfam" id="PF13354">
    <property type="entry name" value="Beta-lactamase2"/>
    <property type="match status" value="1"/>
</dbReference>
<dbReference type="InterPro" id="IPR000871">
    <property type="entry name" value="Beta-lactam_class-A"/>
</dbReference>
<evidence type="ECO:0000259" key="1">
    <source>
        <dbReference type="Pfam" id="PF13354"/>
    </source>
</evidence>
<dbReference type="EMBL" id="WNJO01000012">
    <property type="protein sequence ID" value="MTV82884.1"/>
    <property type="molecule type" value="Genomic_DNA"/>
</dbReference>
<dbReference type="Proteomes" id="UP000466388">
    <property type="component" value="Unassembled WGS sequence"/>
</dbReference>
<proteinExistence type="predicted"/>
<dbReference type="PANTHER" id="PTHR35333">
    <property type="entry name" value="BETA-LACTAMASE"/>
    <property type="match status" value="1"/>
</dbReference>
<organism evidence="2 3">
    <name type="scientific">Secundilactobacillus folii</name>
    <dbReference type="NCBI Taxonomy" id="2678357"/>
    <lineage>
        <taxon>Bacteria</taxon>
        <taxon>Bacillati</taxon>
        <taxon>Bacillota</taxon>
        <taxon>Bacilli</taxon>
        <taxon>Lactobacillales</taxon>
        <taxon>Lactobacillaceae</taxon>
        <taxon>Secundilactobacillus</taxon>
    </lineage>
</organism>
<keyword evidence="2" id="KW-0378">Hydrolase</keyword>